<name>A0ABN9TFL2_9DINO</name>
<sequence>MGDDSEGDGCRDFAEIGADMPDEEDVVFDDAMREADAAALAALMSNEAFLARCRKCCGESNAEGIQSNHRALDGAAVGEVVEKVVTTYGAPHLRPVAILERSSRKKETAYT</sequence>
<dbReference type="Proteomes" id="UP001189429">
    <property type="component" value="Unassembled WGS sequence"/>
</dbReference>
<reference evidence="1" key="1">
    <citation type="submission" date="2023-10" db="EMBL/GenBank/DDBJ databases">
        <authorList>
            <person name="Chen Y."/>
            <person name="Shah S."/>
            <person name="Dougan E. K."/>
            <person name="Thang M."/>
            <person name="Chan C."/>
        </authorList>
    </citation>
    <scope>NUCLEOTIDE SEQUENCE [LARGE SCALE GENOMIC DNA]</scope>
</reference>
<evidence type="ECO:0000313" key="1">
    <source>
        <dbReference type="EMBL" id="CAK0844596.1"/>
    </source>
</evidence>
<proteinExistence type="predicted"/>
<comment type="caution">
    <text evidence="1">The sequence shown here is derived from an EMBL/GenBank/DDBJ whole genome shotgun (WGS) entry which is preliminary data.</text>
</comment>
<organism evidence="1 2">
    <name type="scientific">Prorocentrum cordatum</name>
    <dbReference type="NCBI Taxonomy" id="2364126"/>
    <lineage>
        <taxon>Eukaryota</taxon>
        <taxon>Sar</taxon>
        <taxon>Alveolata</taxon>
        <taxon>Dinophyceae</taxon>
        <taxon>Prorocentrales</taxon>
        <taxon>Prorocentraceae</taxon>
        <taxon>Prorocentrum</taxon>
    </lineage>
</organism>
<dbReference type="EMBL" id="CAUYUJ010014677">
    <property type="protein sequence ID" value="CAK0844596.1"/>
    <property type="molecule type" value="Genomic_DNA"/>
</dbReference>
<keyword evidence="2" id="KW-1185">Reference proteome</keyword>
<accession>A0ABN9TFL2</accession>
<protein>
    <submittedName>
        <fullName evidence="1">Uncharacterized protein</fullName>
    </submittedName>
</protein>
<evidence type="ECO:0000313" key="2">
    <source>
        <dbReference type="Proteomes" id="UP001189429"/>
    </source>
</evidence>
<gene>
    <name evidence="1" type="ORF">PCOR1329_LOCUS38664</name>
</gene>